<keyword evidence="2" id="KW-0732">Signal</keyword>
<evidence type="ECO:0000313" key="3">
    <source>
        <dbReference type="EMBL" id="KAF3944856.1"/>
    </source>
</evidence>
<evidence type="ECO:0000313" key="4">
    <source>
        <dbReference type="Proteomes" id="UP000737018"/>
    </source>
</evidence>
<evidence type="ECO:0000256" key="2">
    <source>
        <dbReference type="SAM" id="SignalP"/>
    </source>
</evidence>
<feature type="compositionally biased region" description="Low complexity" evidence="1">
    <location>
        <begin position="120"/>
        <end position="132"/>
    </location>
</feature>
<feature type="signal peptide" evidence="2">
    <location>
        <begin position="1"/>
        <end position="28"/>
    </location>
</feature>
<proteinExistence type="predicted"/>
<dbReference type="Proteomes" id="UP000737018">
    <property type="component" value="Unassembled WGS sequence"/>
</dbReference>
<accession>A0A8J4Q8J6</accession>
<feature type="chain" id="PRO_5035278635" evidence="2">
    <location>
        <begin position="29"/>
        <end position="132"/>
    </location>
</feature>
<dbReference type="EMBL" id="JRKL02012531">
    <property type="protein sequence ID" value="KAF3944856.1"/>
    <property type="molecule type" value="Genomic_DNA"/>
</dbReference>
<sequence>MAILITTLLKVTAVLVLILICFPAQDEARTIPQGQNQNGMNNHKEELFGSGAVQKGEAPPNVPNVPTATTGDIPSSLMTRQNNLFQLFVTDHINVSPSQRRLLRAPFIPSAPNPTGYFLPSKPKSTPSTSIP</sequence>
<protein>
    <submittedName>
        <fullName evidence="3">Uncharacterized protein</fullName>
    </submittedName>
</protein>
<reference evidence="3" key="1">
    <citation type="submission" date="2020-03" db="EMBL/GenBank/DDBJ databases">
        <title>Castanea mollissima Vanexum genome sequencing.</title>
        <authorList>
            <person name="Staton M."/>
        </authorList>
    </citation>
    <scope>NUCLEOTIDE SEQUENCE</scope>
    <source>
        <tissue evidence="3">Leaf</tissue>
    </source>
</reference>
<feature type="compositionally biased region" description="Polar residues" evidence="1">
    <location>
        <begin position="32"/>
        <end position="41"/>
    </location>
</feature>
<keyword evidence="4" id="KW-1185">Reference proteome</keyword>
<gene>
    <name evidence="3" type="ORF">CMV_028717</name>
</gene>
<name>A0A8J4Q8J6_9ROSI</name>
<feature type="region of interest" description="Disordered" evidence="1">
    <location>
        <begin position="113"/>
        <end position="132"/>
    </location>
</feature>
<comment type="caution">
    <text evidence="3">The sequence shown here is derived from an EMBL/GenBank/DDBJ whole genome shotgun (WGS) entry which is preliminary data.</text>
</comment>
<feature type="region of interest" description="Disordered" evidence="1">
    <location>
        <begin position="32"/>
        <end position="75"/>
    </location>
</feature>
<organism evidence="3 4">
    <name type="scientific">Castanea mollissima</name>
    <name type="common">Chinese chestnut</name>
    <dbReference type="NCBI Taxonomy" id="60419"/>
    <lineage>
        <taxon>Eukaryota</taxon>
        <taxon>Viridiplantae</taxon>
        <taxon>Streptophyta</taxon>
        <taxon>Embryophyta</taxon>
        <taxon>Tracheophyta</taxon>
        <taxon>Spermatophyta</taxon>
        <taxon>Magnoliopsida</taxon>
        <taxon>eudicotyledons</taxon>
        <taxon>Gunneridae</taxon>
        <taxon>Pentapetalae</taxon>
        <taxon>rosids</taxon>
        <taxon>fabids</taxon>
        <taxon>Fagales</taxon>
        <taxon>Fagaceae</taxon>
        <taxon>Castanea</taxon>
    </lineage>
</organism>
<evidence type="ECO:0000256" key="1">
    <source>
        <dbReference type="SAM" id="MobiDB-lite"/>
    </source>
</evidence>
<dbReference type="AlphaFoldDB" id="A0A8J4Q8J6"/>